<dbReference type="EMBL" id="UFQT01004951">
    <property type="protein sequence ID" value="SSX35828.1"/>
    <property type="molecule type" value="Genomic_DNA"/>
</dbReference>
<protein>
    <submittedName>
        <fullName evidence="1">CSON011358 protein</fullName>
    </submittedName>
</protein>
<dbReference type="VEuPathDB" id="VectorBase:CSON011358"/>
<proteinExistence type="predicted"/>
<dbReference type="AlphaFoldDB" id="A0A336NAG6"/>
<accession>A0A336NAG6</accession>
<name>A0A336NAG6_CULSO</name>
<sequence length="70" mass="8331">MKKSIQELSHLNVTFVQLHLPIDLLSNDIGIFMKNMVKYLPQIQIHQLLSKKKHLKMRIRLLDKLKLRIS</sequence>
<gene>
    <name evidence="1" type="primary">CSON011358</name>
</gene>
<evidence type="ECO:0000313" key="1">
    <source>
        <dbReference type="EMBL" id="SSX35828.1"/>
    </source>
</evidence>
<organism evidence="1">
    <name type="scientific">Culicoides sonorensis</name>
    <name type="common">Biting midge</name>
    <dbReference type="NCBI Taxonomy" id="179676"/>
    <lineage>
        <taxon>Eukaryota</taxon>
        <taxon>Metazoa</taxon>
        <taxon>Ecdysozoa</taxon>
        <taxon>Arthropoda</taxon>
        <taxon>Hexapoda</taxon>
        <taxon>Insecta</taxon>
        <taxon>Pterygota</taxon>
        <taxon>Neoptera</taxon>
        <taxon>Endopterygota</taxon>
        <taxon>Diptera</taxon>
        <taxon>Nematocera</taxon>
        <taxon>Chironomoidea</taxon>
        <taxon>Ceratopogonidae</taxon>
        <taxon>Ceratopogoninae</taxon>
        <taxon>Culicoides</taxon>
        <taxon>Monoculicoides</taxon>
    </lineage>
</organism>
<reference evidence="1" key="1">
    <citation type="submission" date="2018-07" db="EMBL/GenBank/DDBJ databases">
        <authorList>
            <person name="Quirk P.G."/>
            <person name="Krulwich T.A."/>
        </authorList>
    </citation>
    <scope>NUCLEOTIDE SEQUENCE</scope>
</reference>